<accession>A0A8T2PLI7</accession>
<feature type="region of interest" description="Disordered" evidence="9">
    <location>
        <begin position="1125"/>
        <end position="1588"/>
    </location>
</feature>
<keyword evidence="12" id="KW-1185">Reference proteome</keyword>
<name>A0A8T2PLI7_9TELE</name>
<evidence type="ECO:0000256" key="5">
    <source>
        <dbReference type="ARBA" id="ARBA00022853"/>
    </source>
</evidence>
<feature type="region of interest" description="Disordered" evidence="9">
    <location>
        <begin position="72"/>
        <end position="99"/>
    </location>
</feature>
<keyword evidence="8" id="KW-0539">Nucleus</keyword>
<keyword evidence="7" id="KW-0804">Transcription</keyword>
<evidence type="ECO:0000256" key="8">
    <source>
        <dbReference type="ARBA" id="ARBA00023242"/>
    </source>
</evidence>
<evidence type="ECO:0000313" key="11">
    <source>
        <dbReference type="EMBL" id="KAG9352966.1"/>
    </source>
</evidence>
<evidence type="ECO:0000256" key="6">
    <source>
        <dbReference type="ARBA" id="ARBA00023015"/>
    </source>
</evidence>
<feature type="compositionally biased region" description="Low complexity" evidence="9">
    <location>
        <begin position="1393"/>
        <end position="1405"/>
    </location>
</feature>
<sequence length="1588" mass="170562">SRFPHVRETLAVALRHPTPGVVCRCNLDPVIPSSPPPPPPPPPSPFPPPLRAAVLDVMSIVIALGVTTPETSYSDMAAGSDPESVEASPAVNEKNYSNHSCGSAQNHGYRGLPYAVSTVSSTLLQSCTDHNYGAPPPPTPPASPLSQTIIPRVELNGVMRSRYDDDNSADSDSSSDEEGGVAGWCHCSLTQDGFLIKCDGCRGLDRRKGVDAQRRKPENVSVGESSATESGDEEVSPSTVSYTATQHTPTSITLTVNRVKRNKSKKRKKSTEKARGAPKGKKIKAFREGSRKSMRMKNSTTEASTLDENTAEGWETKIRQWTDQYEEAFANQYSADVQTLLQLHRAASKAAEGKAPTVAAMDTINRTELACNNTVIGSQMQLQLGRVTRVQKHRKILRAARDLEPDTLIIEYRGKVMLKQQFEVNGHFFKKPYPFVLFYSKFNEVEMCVDARTFGNDARFIRRSCTPNAEVRHMIAEGMIHLCIYAVTHITKDCEVTIGFDYEFNSCNYKVDCACHKGNQNCPVQKHNLSPPEQLLRPPSLPVQVGAETRRRKARRKELEGAVSDDSNQPPEDPADSKELGSGTAGASDSEERLCDGLKLEDGEEAELDDSGALVQGRRTREERKAEAIMHVFENLEKRKKRSSQSQGAAVEEPKQEAPELEDDRASPSGTHTTQSGGVGVSTRRASYVTEMPPAELEKAPATPSAPKPPPARSTKPRPKSRMSRYRSSSSQRARRQRQALAQQAADQGQGVAEEGAAGASAAEPGLGEGALVSGQPLDMDGQGGTASGALGNKAQLRYPKTKKYLVTEWLNDKVLEKPECPIDRPLRITTDPTVLATTLNMLPGLSHSPLICTTPKHYVRFGSPFTPERRRRPINVDSSYGSFKKRWIKQAQDESMSTANAEDGTESNSSHQSNSSSSCGVADPFKTELTAPFKKRKSKYASEPPLLPSTELLRPLSPITPPLTSDPTHPLLATSCALILGGEDDRHNGYNLLYSPLCSLSTSRCNTPLQFENISSPEASPVHRPESLSPEPLLCPDFDGPRPVYPDHPQAPGTESHVPPVSTAAAGEEFTAITPEPPGVVATVPPPQPPAAATTTAEAQTREQAFRTEFNLIYTCSPLNANLGEGLGPRGPPAEHRPPQPEASAGGSGGFSPAETFFGSISGPGSMSPYAEPHYGGGYPDNGTPPHPSNPPQKKKVSLLEYRKRKQGVKETDSGVSLGTPTRPSMLGSSAESPGGPRSLLQPPASPQSCFSSPAHPSIPQIEEVSPPDHSMASQSQGPQPRGQDSTSHWMVPTSVERLREGQGVLERVLRGSLKMERALKRAEAGASDSSRDKDSDSIDGDGSDIQTVSRARVSPVKSPQRYSHSPSVYPHQPLLLESHQQPETPGFLQHSSSSPFRGSYSPSTPSPGQGFYPRLSTLPATTQDPTQQQALSPASSYPSHTPTSSSVDSALCGTSRQPGGAQQQQHHHQSGGSSLEGSHPYGGSHLKASLLSSGAPASANSLSRSPLLAQSNPKTDSSAGAGGNPVSHASRLSQQSGVRTLSPSSPGTRMLSAPSTQPYPQRGATISQFQHSQIQGSGVRTQSGSY</sequence>
<evidence type="ECO:0000256" key="2">
    <source>
        <dbReference type="ARBA" id="ARBA00004286"/>
    </source>
</evidence>
<dbReference type="GO" id="GO:0006355">
    <property type="term" value="P:regulation of DNA-templated transcription"/>
    <property type="evidence" value="ECO:0007669"/>
    <property type="project" value="TreeGrafter"/>
</dbReference>
<dbReference type="OrthoDB" id="1928087at2759"/>
<dbReference type="PANTHER" id="PTHR46462:SF1">
    <property type="entry name" value="HISTONE-LYSINE N-METHYLTRANSFERASE SETD5"/>
    <property type="match status" value="1"/>
</dbReference>
<feature type="compositionally biased region" description="Basic and acidic residues" evidence="9">
    <location>
        <begin position="1309"/>
        <end position="1338"/>
    </location>
</feature>
<dbReference type="PROSITE" id="PS50280">
    <property type="entry name" value="SET"/>
    <property type="match status" value="1"/>
</dbReference>
<feature type="compositionally biased region" description="Pro residues" evidence="9">
    <location>
        <begin position="134"/>
        <end position="143"/>
    </location>
</feature>
<feature type="compositionally biased region" description="Low complexity" evidence="9">
    <location>
        <begin position="908"/>
        <end position="919"/>
    </location>
</feature>
<feature type="region of interest" description="Disordered" evidence="9">
    <location>
        <begin position="892"/>
        <end position="924"/>
    </location>
</feature>
<keyword evidence="5" id="KW-0156">Chromatin regulator</keyword>
<evidence type="ECO:0000259" key="10">
    <source>
        <dbReference type="PROSITE" id="PS50280"/>
    </source>
</evidence>
<feature type="compositionally biased region" description="Polar residues" evidence="9">
    <location>
        <begin position="1273"/>
        <end position="1290"/>
    </location>
</feature>
<feature type="region of interest" description="Disordered" evidence="9">
    <location>
        <begin position="127"/>
        <end position="147"/>
    </location>
</feature>
<dbReference type="InterPro" id="IPR001214">
    <property type="entry name" value="SET_dom"/>
</dbReference>
<keyword evidence="6" id="KW-0805">Transcription regulation</keyword>
<evidence type="ECO:0000313" key="12">
    <source>
        <dbReference type="Proteomes" id="UP000824540"/>
    </source>
</evidence>
<dbReference type="InterPro" id="IPR046341">
    <property type="entry name" value="SET_dom_sf"/>
</dbReference>
<feature type="compositionally biased region" description="Polar residues" evidence="9">
    <location>
        <begin position="1215"/>
        <end position="1233"/>
    </location>
</feature>
<feature type="region of interest" description="Disordered" evidence="9">
    <location>
        <begin position="1016"/>
        <end position="1062"/>
    </location>
</feature>
<feature type="compositionally biased region" description="Basic and acidic residues" evidence="9">
    <location>
        <begin position="619"/>
        <end position="628"/>
    </location>
</feature>
<dbReference type="GO" id="GO:0034967">
    <property type="term" value="C:Set3 complex"/>
    <property type="evidence" value="ECO:0007669"/>
    <property type="project" value="TreeGrafter"/>
</dbReference>
<dbReference type="GO" id="GO:0070210">
    <property type="term" value="C:Rpd3L-Expanded complex"/>
    <property type="evidence" value="ECO:0007669"/>
    <property type="project" value="TreeGrafter"/>
</dbReference>
<organism evidence="11 12">
    <name type="scientific">Albula glossodonta</name>
    <name type="common">roundjaw bonefish</name>
    <dbReference type="NCBI Taxonomy" id="121402"/>
    <lineage>
        <taxon>Eukaryota</taxon>
        <taxon>Metazoa</taxon>
        <taxon>Chordata</taxon>
        <taxon>Craniata</taxon>
        <taxon>Vertebrata</taxon>
        <taxon>Euteleostomi</taxon>
        <taxon>Actinopterygii</taxon>
        <taxon>Neopterygii</taxon>
        <taxon>Teleostei</taxon>
        <taxon>Albuliformes</taxon>
        <taxon>Albulidae</taxon>
        <taxon>Albula</taxon>
    </lineage>
</organism>
<feature type="compositionally biased region" description="Low complexity" evidence="9">
    <location>
        <begin position="1457"/>
        <end position="1481"/>
    </location>
</feature>
<feature type="compositionally biased region" description="Polar residues" evidence="9">
    <location>
        <begin position="296"/>
        <end position="308"/>
    </location>
</feature>
<gene>
    <name evidence="11" type="ORF">JZ751_017542</name>
</gene>
<feature type="compositionally biased region" description="Polar residues" evidence="9">
    <location>
        <begin position="1510"/>
        <end position="1520"/>
    </location>
</feature>
<comment type="subcellular location">
    <subcellularLocation>
        <location evidence="2">Chromosome</location>
    </subcellularLocation>
    <subcellularLocation>
        <location evidence="1">Nucleus</location>
    </subcellularLocation>
</comment>
<evidence type="ECO:0000256" key="7">
    <source>
        <dbReference type="ARBA" id="ARBA00023163"/>
    </source>
</evidence>
<feature type="compositionally biased region" description="Basic and acidic residues" evidence="9">
    <location>
        <begin position="590"/>
        <end position="601"/>
    </location>
</feature>
<keyword evidence="3" id="KW-0158">Chromosome</keyword>
<comment type="caution">
    <text evidence="11">The sequence shown here is derived from an EMBL/GenBank/DDBJ whole genome shotgun (WGS) entry which is preliminary data.</text>
</comment>
<feature type="compositionally biased region" description="Polar residues" evidence="9">
    <location>
        <begin position="236"/>
        <end position="255"/>
    </location>
</feature>
<proteinExistence type="predicted"/>
<keyword evidence="4" id="KW-0597">Phosphoprotein</keyword>
<feature type="compositionally biased region" description="Polar residues" evidence="9">
    <location>
        <begin position="1532"/>
        <end position="1588"/>
    </location>
</feature>
<evidence type="ECO:0000256" key="1">
    <source>
        <dbReference type="ARBA" id="ARBA00004123"/>
    </source>
</evidence>
<dbReference type="Gene3D" id="2.170.270.10">
    <property type="entry name" value="SET domain"/>
    <property type="match status" value="1"/>
</dbReference>
<feature type="non-terminal residue" evidence="11">
    <location>
        <position position="1588"/>
    </location>
</feature>
<feature type="compositionally biased region" description="Basic residues" evidence="9">
    <location>
        <begin position="258"/>
        <end position="284"/>
    </location>
</feature>
<reference evidence="11" key="1">
    <citation type="thesis" date="2021" institute="BYU ScholarsArchive" country="Provo, UT, USA">
        <title>Applications of and Algorithms for Genome Assembly and Genomic Analyses with an Emphasis on Marine Teleosts.</title>
        <authorList>
            <person name="Pickett B.D."/>
        </authorList>
    </citation>
    <scope>NUCLEOTIDE SEQUENCE</scope>
    <source>
        <strain evidence="11">HI-2016</strain>
    </source>
</reference>
<dbReference type="Proteomes" id="UP000824540">
    <property type="component" value="Unassembled WGS sequence"/>
</dbReference>
<feature type="compositionally biased region" description="Low complexity" evidence="9">
    <location>
        <begin position="1488"/>
        <end position="1505"/>
    </location>
</feature>
<feature type="region of interest" description="Disordered" evidence="9">
    <location>
        <begin position="1076"/>
        <end position="1101"/>
    </location>
</feature>
<feature type="compositionally biased region" description="Low complexity" evidence="9">
    <location>
        <begin position="739"/>
        <end position="772"/>
    </location>
</feature>
<dbReference type="Pfam" id="PF00856">
    <property type="entry name" value="SET"/>
    <property type="match status" value="1"/>
</dbReference>
<feature type="domain" description="SET" evidence="10">
    <location>
        <begin position="380"/>
        <end position="501"/>
    </location>
</feature>
<feature type="compositionally biased region" description="Basic residues" evidence="9">
    <location>
        <begin position="715"/>
        <end position="725"/>
    </location>
</feature>
<protein>
    <recommendedName>
        <fullName evidence="10">SET domain-containing protein</fullName>
    </recommendedName>
</protein>
<dbReference type="GO" id="GO:0006325">
    <property type="term" value="P:chromatin organization"/>
    <property type="evidence" value="ECO:0007669"/>
    <property type="project" value="UniProtKB-KW"/>
</dbReference>
<dbReference type="PANTHER" id="PTHR46462">
    <property type="entry name" value="UPSET, ISOFORM A"/>
    <property type="match status" value="1"/>
</dbReference>
<evidence type="ECO:0000256" key="3">
    <source>
        <dbReference type="ARBA" id="ARBA00022454"/>
    </source>
</evidence>
<feature type="compositionally biased region" description="Basic residues" evidence="9">
    <location>
        <begin position="1194"/>
        <end position="1208"/>
    </location>
</feature>
<dbReference type="FunFam" id="2.170.270.10:FF:000009">
    <property type="entry name" value="SET domain-containing protein 5"/>
    <property type="match status" value="1"/>
</dbReference>
<feature type="region of interest" description="Disordered" evidence="9">
    <location>
        <begin position="530"/>
        <end position="791"/>
    </location>
</feature>
<dbReference type="EMBL" id="JAFBMS010000004">
    <property type="protein sequence ID" value="KAG9352966.1"/>
    <property type="molecule type" value="Genomic_DNA"/>
</dbReference>
<feature type="compositionally biased region" description="Low complexity" evidence="9">
    <location>
        <begin position="1419"/>
        <end position="1448"/>
    </location>
</feature>
<feature type="region of interest" description="Disordered" evidence="9">
    <location>
        <begin position="207"/>
        <end position="308"/>
    </location>
</feature>
<dbReference type="SUPFAM" id="SSF82199">
    <property type="entry name" value="SET domain"/>
    <property type="match status" value="1"/>
</dbReference>
<dbReference type="SMART" id="SM00317">
    <property type="entry name" value="SET"/>
    <property type="match status" value="1"/>
</dbReference>
<evidence type="ECO:0000256" key="4">
    <source>
        <dbReference type="ARBA" id="ARBA00022553"/>
    </source>
</evidence>
<evidence type="ECO:0000256" key="9">
    <source>
        <dbReference type="SAM" id="MobiDB-lite"/>
    </source>
</evidence>
<feature type="compositionally biased region" description="Basic and acidic residues" evidence="9">
    <location>
        <begin position="207"/>
        <end position="218"/>
    </location>
</feature>